<gene>
    <name evidence="3" type="ORF">I596_1299</name>
</gene>
<proteinExistence type="predicted"/>
<dbReference type="GO" id="GO:0006508">
    <property type="term" value="P:proteolysis"/>
    <property type="evidence" value="ECO:0007669"/>
    <property type="project" value="InterPro"/>
</dbReference>
<dbReference type="STRING" id="1300342.I596_1299"/>
<dbReference type="OrthoDB" id="9758793at2"/>
<dbReference type="RefSeq" id="WP_067645457.1">
    <property type="nucleotide sequence ID" value="NZ_CP015249.1"/>
</dbReference>
<dbReference type="AlphaFoldDB" id="A0A160DSP5"/>
<dbReference type="PANTHER" id="PTHR11261">
    <property type="entry name" value="INTERPHOTORECEPTOR RETINOID-BINDING PROTEIN"/>
    <property type="match status" value="1"/>
</dbReference>
<dbReference type="Gene3D" id="3.30.750.44">
    <property type="match status" value="1"/>
</dbReference>
<evidence type="ECO:0000313" key="4">
    <source>
        <dbReference type="Proteomes" id="UP000076830"/>
    </source>
</evidence>
<dbReference type="SMART" id="SM00245">
    <property type="entry name" value="TSPc"/>
    <property type="match status" value="1"/>
</dbReference>
<protein>
    <submittedName>
        <fullName evidence="3">Peptidase S41</fullName>
    </submittedName>
</protein>
<dbReference type="GO" id="GO:0008236">
    <property type="term" value="F:serine-type peptidase activity"/>
    <property type="evidence" value="ECO:0007669"/>
    <property type="project" value="InterPro"/>
</dbReference>
<evidence type="ECO:0000313" key="3">
    <source>
        <dbReference type="EMBL" id="ANB17329.1"/>
    </source>
</evidence>
<keyword evidence="1" id="KW-0732">Signal</keyword>
<feature type="chain" id="PRO_5007813136" evidence="1">
    <location>
        <begin position="26"/>
        <end position="425"/>
    </location>
</feature>
<feature type="domain" description="Tail specific protease" evidence="2">
    <location>
        <begin position="108"/>
        <end position="302"/>
    </location>
</feature>
<organism evidence="3 4">
    <name type="scientific">Dokdonella koreensis DS-123</name>
    <dbReference type="NCBI Taxonomy" id="1300342"/>
    <lineage>
        <taxon>Bacteria</taxon>
        <taxon>Pseudomonadati</taxon>
        <taxon>Pseudomonadota</taxon>
        <taxon>Gammaproteobacteria</taxon>
        <taxon>Lysobacterales</taxon>
        <taxon>Rhodanobacteraceae</taxon>
        <taxon>Dokdonella</taxon>
    </lineage>
</organism>
<name>A0A160DSP5_9GAMM</name>
<sequence>MPFSVSAPRAALAALLALLAGAAAATPRSAVDGIAQAIEDRYYDEARAGQIAAELRAAATAGTFDALTDPRDLATALAERLRPSDAHFNVRWVDPAADAPRPAREAPPPERERRGNYGIQRVEVLPGNIGYLDLRLLAGFEFGEPDAPARRAIEAALDLLSRTDGMILDLRQSPGGSPAMVGYLASAFTARGKDVFNTFHGRNGRTMSEAPLDWYPSPRVEVPLFVLTSGRTGSAAEALAYTLQQSGRARVVGQTTGGAANPGDEVDAGDGFRVFVSVATPVNPISRDNWEGRGVVPDIAAPVDGATGKAQRLALAAILARRPDATDARWVLDALQAADAPPKSIDTGRFVGHYGELRVRAEAGGLLLERGRRPPQLLLPLEGDLFSVADDPTRRVAFQHDAAGAIVALETLSSDGATTRHRREN</sequence>
<evidence type="ECO:0000259" key="2">
    <source>
        <dbReference type="SMART" id="SM00245"/>
    </source>
</evidence>
<dbReference type="InterPro" id="IPR029045">
    <property type="entry name" value="ClpP/crotonase-like_dom_sf"/>
</dbReference>
<dbReference type="SUPFAM" id="SSF52096">
    <property type="entry name" value="ClpP/crotonase"/>
    <property type="match status" value="1"/>
</dbReference>
<accession>A0A160DSP5</accession>
<dbReference type="KEGG" id="dko:I596_1299"/>
<dbReference type="Gene3D" id="3.90.226.10">
    <property type="entry name" value="2-enoyl-CoA Hydratase, Chain A, domain 1"/>
    <property type="match status" value="1"/>
</dbReference>
<feature type="signal peptide" evidence="1">
    <location>
        <begin position="1"/>
        <end position="25"/>
    </location>
</feature>
<dbReference type="CDD" id="cd07563">
    <property type="entry name" value="Peptidase_S41_IRBP"/>
    <property type="match status" value="1"/>
</dbReference>
<dbReference type="PATRIC" id="fig|1300342.3.peg.1267"/>
<dbReference type="Pfam" id="PF03572">
    <property type="entry name" value="Peptidase_S41"/>
    <property type="match status" value="1"/>
</dbReference>
<dbReference type="PANTHER" id="PTHR11261:SF3">
    <property type="entry name" value="RETINOL-BINDING PROTEIN 3"/>
    <property type="match status" value="1"/>
</dbReference>
<reference evidence="3 4" key="1">
    <citation type="submission" date="2016-04" db="EMBL/GenBank/DDBJ databases">
        <title>Complete genome sequence of Dokdonella koreensis DS-123T.</title>
        <authorList>
            <person name="Kim J.F."/>
            <person name="Lee H."/>
            <person name="Kwak M.-J."/>
        </authorList>
    </citation>
    <scope>NUCLEOTIDE SEQUENCE [LARGE SCALE GENOMIC DNA]</scope>
    <source>
        <strain evidence="3 4">DS-123</strain>
    </source>
</reference>
<dbReference type="EMBL" id="CP015249">
    <property type="protein sequence ID" value="ANB17329.1"/>
    <property type="molecule type" value="Genomic_DNA"/>
</dbReference>
<dbReference type="Proteomes" id="UP000076830">
    <property type="component" value="Chromosome"/>
</dbReference>
<evidence type="ECO:0000256" key="1">
    <source>
        <dbReference type="SAM" id="SignalP"/>
    </source>
</evidence>
<keyword evidence="4" id="KW-1185">Reference proteome</keyword>
<dbReference type="InterPro" id="IPR005151">
    <property type="entry name" value="Tail-specific_protease"/>
</dbReference>